<keyword evidence="2" id="KW-1185">Reference proteome</keyword>
<dbReference type="EMBL" id="FNFE01000001">
    <property type="protein sequence ID" value="SDJ58044.1"/>
    <property type="molecule type" value="Genomic_DNA"/>
</dbReference>
<name>A0A1G8UWM5_9EURY</name>
<gene>
    <name evidence="1" type="ORF">SAMN04515672_1061</name>
</gene>
<protein>
    <submittedName>
        <fullName evidence="1">Uncharacterized protein</fullName>
    </submittedName>
</protein>
<reference evidence="2" key="1">
    <citation type="submission" date="2016-10" db="EMBL/GenBank/DDBJ databases">
        <authorList>
            <person name="Varghese N."/>
            <person name="Submissions S."/>
        </authorList>
    </citation>
    <scope>NUCLEOTIDE SEQUENCE [LARGE SCALE GENOMIC DNA]</scope>
    <source>
        <strain evidence="2">B4,CECT 8067,JCM 17497</strain>
    </source>
</reference>
<dbReference type="Proteomes" id="UP000198882">
    <property type="component" value="Unassembled WGS sequence"/>
</dbReference>
<proteinExistence type="predicted"/>
<accession>A0A1G8UWM5</accession>
<organism evidence="1 2">
    <name type="scientific">Natronorubrum texcoconense</name>
    <dbReference type="NCBI Taxonomy" id="1095776"/>
    <lineage>
        <taxon>Archaea</taxon>
        <taxon>Methanobacteriati</taxon>
        <taxon>Methanobacteriota</taxon>
        <taxon>Stenosarchaea group</taxon>
        <taxon>Halobacteria</taxon>
        <taxon>Halobacteriales</taxon>
        <taxon>Natrialbaceae</taxon>
        <taxon>Natronorubrum</taxon>
    </lineage>
</organism>
<sequence>MLATDMHLSTVADHQGCSQILVDGRQWYL</sequence>
<evidence type="ECO:0000313" key="2">
    <source>
        <dbReference type="Proteomes" id="UP000198882"/>
    </source>
</evidence>
<dbReference type="STRING" id="1095776.SAMN04515672_1061"/>
<dbReference type="AlphaFoldDB" id="A0A1G8UWM5"/>
<evidence type="ECO:0000313" key="1">
    <source>
        <dbReference type="EMBL" id="SDJ58044.1"/>
    </source>
</evidence>